<organism evidence="1 2">
    <name type="scientific">Gigaspora margarita</name>
    <dbReference type="NCBI Taxonomy" id="4874"/>
    <lineage>
        <taxon>Eukaryota</taxon>
        <taxon>Fungi</taxon>
        <taxon>Fungi incertae sedis</taxon>
        <taxon>Mucoromycota</taxon>
        <taxon>Glomeromycotina</taxon>
        <taxon>Glomeromycetes</taxon>
        <taxon>Diversisporales</taxon>
        <taxon>Gigasporaceae</taxon>
        <taxon>Gigaspora</taxon>
    </lineage>
</organism>
<dbReference type="Proteomes" id="UP000789901">
    <property type="component" value="Unassembled WGS sequence"/>
</dbReference>
<sequence>MSNTSLVKEEVAWILDLDICYQENIPSLIISELQKEKIRFAF</sequence>
<keyword evidence="2" id="KW-1185">Reference proteome</keyword>
<evidence type="ECO:0000313" key="1">
    <source>
        <dbReference type="EMBL" id="CAG8839664.1"/>
    </source>
</evidence>
<comment type="caution">
    <text evidence="1">The sequence shown here is derived from an EMBL/GenBank/DDBJ whole genome shotgun (WGS) entry which is preliminary data.</text>
</comment>
<dbReference type="EMBL" id="CAJVQB010060979">
    <property type="protein sequence ID" value="CAG8839664.1"/>
    <property type="molecule type" value="Genomic_DNA"/>
</dbReference>
<gene>
    <name evidence="1" type="ORF">GMARGA_LOCUS34551</name>
</gene>
<reference evidence="1 2" key="1">
    <citation type="submission" date="2021-06" db="EMBL/GenBank/DDBJ databases">
        <authorList>
            <person name="Kallberg Y."/>
            <person name="Tangrot J."/>
            <person name="Rosling A."/>
        </authorList>
    </citation>
    <scope>NUCLEOTIDE SEQUENCE [LARGE SCALE GENOMIC DNA]</scope>
    <source>
        <strain evidence="1 2">120-4 pot B 10/14</strain>
    </source>
</reference>
<accession>A0ABN7WSX6</accession>
<evidence type="ECO:0000313" key="2">
    <source>
        <dbReference type="Proteomes" id="UP000789901"/>
    </source>
</evidence>
<name>A0ABN7WSX6_GIGMA</name>
<proteinExistence type="predicted"/>
<protein>
    <submittedName>
        <fullName evidence="1">7443_t:CDS:1</fullName>
    </submittedName>
</protein>
<feature type="non-terminal residue" evidence="1">
    <location>
        <position position="1"/>
    </location>
</feature>